<evidence type="ECO:0000256" key="1">
    <source>
        <dbReference type="SAM" id="MobiDB-lite"/>
    </source>
</evidence>
<dbReference type="PANTHER" id="PTHR36374:SF1">
    <property type="entry name" value="OS01G0969000 PROTEIN"/>
    <property type="match status" value="1"/>
</dbReference>
<dbReference type="OrthoDB" id="1892038at2759"/>
<organism evidence="3 4">
    <name type="scientific">Populus tomentosa</name>
    <name type="common">Chinese white poplar</name>
    <dbReference type="NCBI Taxonomy" id="118781"/>
    <lineage>
        <taxon>Eukaryota</taxon>
        <taxon>Viridiplantae</taxon>
        <taxon>Streptophyta</taxon>
        <taxon>Embryophyta</taxon>
        <taxon>Tracheophyta</taxon>
        <taxon>Spermatophyta</taxon>
        <taxon>Magnoliopsida</taxon>
        <taxon>eudicotyledons</taxon>
        <taxon>Gunneridae</taxon>
        <taxon>Pentapetalae</taxon>
        <taxon>rosids</taxon>
        <taxon>fabids</taxon>
        <taxon>Malpighiales</taxon>
        <taxon>Salicaceae</taxon>
        <taxon>Saliceae</taxon>
        <taxon>Populus</taxon>
    </lineage>
</organism>
<evidence type="ECO:0000313" key="4">
    <source>
        <dbReference type="Proteomes" id="UP000886885"/>
    </source>
</evidence>
<name>A0A8X8CNL6_POPTO</name>
<keyword evidence="2" id="KW-0812">Transmembrane</keyword>
<feature type="region of interest" description="Disordered" evidence="1">
    <location>
        <begin position="191"/>
        <end position="213"/>
    </location>
</feature>
<evidence type="ECO:0000256" key="2">
    <source>
        <dbReference type="SAM" id="Phobius"/>
    </source>
</evidence>
<reference evidence="3" key="1">
    <citation type="journal article" date="2020" name="bioRxiv">
        <title>Hybrid origin of Populus tomentosa Carr. identified through genome sequencing and phylogenomic analysis.</title>
        <authorList>
            <person name="An X."/>
            <person name="Gao K."/>
            <person name="Chen Z."/>
            <person name="Li J."/>
            <person name="Yang X."/>
            <person name="Yang X."/>
            <person name="Zhou J."/>
            <person name="Guo T."/>
            <person name="Zhao T."/>
            <person name="Huang S."/>
            <person name="Miao D."/>
            <person name="Khan W.U."/>
            <person name="Rao P."/>
            <person name="Ye M."/>
            <person name="Lei B."/>
            <person name="Liao W."/>
            <person name="Wang J."/>
            <person name="Ji L."/>
            <person name="Li Y."/>
            <person name="Guo B."/>
            <person name="Mustafa N.S."/>
            <person name="Li S."/>
            <person name="Yun Q."/>
            <person name="Keller S.R."/>
            <person name="Mao J."/>
            <person name="Zhang R."/>
            <person name="Strauss S.H."/>
        </authorList>
    </citation>
    <scope>NUCLEOTIDE SEQUENCE</scope>
    <source>
        <strain evidence="3">GM15</strain>
        <tissue evidence="3">Leaf</tissue>
    </source>
</reference>
<feature type="transmembrane region" description="Helical" evidence="2">
    <location>
        <begin position="165"/>
        <end position="183"/>
    </location>
</feature>
<dbReference type="EMBL" id="JAAWWB010000019">
    <property type="protein sequence ID" value="KAG6760447.1"/>
    <property type="molecule type" value="Genomic_DNA"/>
</dbReference>
<gene>
    <name evidence="3" type="ORF">POTOM_036969</name>
</gene>
<accession>A0A8X8CNL6</accession>
<keyword evidence="2" id="KW-1133">Transmembrane helix</keyword>
<dbReference type="PANTHER" id="PTHR36374">
    <property type="entry name" value="OS01G0969000 PROTEIN"/>
    <property type="match status" value="1"/>
</dbReference>
<dbReference type="GO" id="GO:0009507">
    <property type="term" value="C:chloroplast"/>
    <property type="evidence" value="ECO:0007669"/>
    <property type="project" value="TreeGrafter"/>
</dbReference>
<sequence>MAENNKARSKKDGQEKDPRSLFLVFPRFEFKFPPIFNLSPKADVDAIKLEEKEKIAGNKPADVVKFSDPKPLAPPPLKVEVEEPGIKHPLILLPFDLKVPFFNKPVPLAKEEPKIAVVTEGGENESGIQKPNIVSFPNTRSLVPSSIEVEVEVEEGSGRTHNPVIIWQVYALGGFIVLKWIWARWQERNERAKKASSDDDQSNDGYQSPADEE</sequence>
<dbReference type="AlphaFoldDB" id="A0A8X8CNL6"/>
<evidence type="ECO:0000313" key="3">
    <source>
        <dbReference type="EMBL" id="KAG6760447.1"/>
    </source>
</evidence>
<protein>
    <submittedName>
        <fullName evidence="3">Uncharacterized protein</fullName>
    </submittedName>
</protein>
<comment type="caution">
    <text evidence="3">The sequence shown here is derived from an EMBL/GenBank/DDBJ whole genome shotgun (WGS) entry which is preliminary data.</text>
</comment>
<dbReference type="Proteomes" id="UP000886885">
    <property type="component" value="Chromosome 10A"/>
</dbReference>
<proteinExistence type="predicted"/>
<keyword evidence="2" id="KW-0472">Membrane</keyword>
<keyword evidence="4" id="KW-1185">Reference proteome</keyword>